<dbReference type="InterPro" id="IPR000719">
    <property type="entry name" value="Prot_kinase_dom"/>
</dbReference>
<dbReference type="Gene3D" id="3.30.200.20">
    <property type="entry name" value="Phosphorylase Kinase, domain 1"/>
    <property type="match status" value="1"/>
</dbReference>
<feature type="domain" description="Protein kinase" evidence="10">
    <location>
        <begin position="55"/>
        <end position="327"/>
    </location>
</feature>
<evidence type="ECO:0000259" key="10">
    <source>
        <dbReference type="PROSITE" id="PS50011"/>
    </source>
</evidence>
<name>A0A3B5ZPB1_WHEAT</name>
<proteinExistence type="predicted"/>
<dbReference type="GO" id="GO:0004674">
    <property type="term" value="F:protein serine/threonine kinase activity"/>
    <property type="evidence" value="ECO:0007669"/>
    <property type="project" value="UniProtKB-KW"/>
</dbReference>
<dbReference type="Gramene" id="TraesCS1D02G033400.1">
    <property type="protein sequence ID" value="TraesCS1D02G033400.1"/>
    <property type="gene ID" value="TraesCS1D02G033400"/>
</dbReference>
<protein>
    <recommendedName>
        <fullName evidence="10">Protein kinase domain-containing protein</fullName>
    </recommendedName>
</protein>
<evidence type="ECO:0000256" key="5">
    <source>
        <dbReference type="ARBA" id="ARBA00022741"/>
    </source>
</evidence>
<keyword evidence="12" id="KW-1185">Reference proteome</keyword>
<dbReference type="GO" id="GO:0016020">
    <property type="term" value="C:membrane"/>
    <property type="evidence" value="ECO:0007669"/>
    <property type="project" value="UniProtKB-SubCell"/>
</dbReference>
<dbReference type="Proteomes" id="UP000019116">
    <property type="component" value="Chromosome 1D"/>
</dbReference>
<dbReference type="OMA" id="EMTINFD"/>
<dbReference type="FunFam" id="3.30.200.20:FF:000178">
    <property type="entry name" value="serine/threonine-protein kinase PBS1-like"/>
    <property type="match status" value="1"/>
</dbReference>
<dbReference type="GO" id="GO:0005524">
    <property type="term" value="F:ATP binding"/>
    <property type="evidence" value="ECO:0007669"/>
    <property type="project" value="UniProtKB-KW"/>
</dbReference>
<evidence type="ECO:0000256" key="1">
    <source>
        <dbReference type="ARBA" id="ARBA00004167"/>
    </source>
</evidence>
<evidence type="ECO:0000256" key="7">
    <source>
        <dbReference type="ARBA" id="ARBA00022840"/>
    </source>
</evidence>
<dbReference type="PROSITE" id="PS50011">
    <property type="entry name" value="PROTEIN_KINASE_DOM"/>
    <property type="match status" value="1"/>
</dbReference>
<dbReference type="Gene3D" id="1.10.510.10">
    <property type="entry name" value="Transferase(Phosphotransferase) domain 1"/>
    <property type="match status" value="1"/>
</dbReference>
<dbReference type="OrthoDB" id="1909384at2759"/>
<feature type="region of interest" description="Disordered" evidence="9">
    <location>
        <begin position="334"/>
        <end position="354"/>
    </location>
</feature>
<reference evidence="11" key="1">
    <citation type="submission" date="2018-08" db="EMBL/GenBank/DDBJ databases">
        <authorList>
            <person name="Rossello M."/>
        </authorList>
    </citation>
    <scope>NUCLEOTIDE SEQUENCE [LARGE SCALE GENOMIC DNA]</scope>
    <source>
        <strain evidence="11">cv. Chinese Spring</strain>
    </source>
</reference>
<organism evidence="11">
    <name type="scientific">Triticum aestivum</name>
    <name type="common">Wheat</name>
    <dbReference type="NCBI Taxonomy" id="4565"/>
    <lineage>
        <taxon>Eukaryota</taxon>
        <taxon>Viridiplantae</taxon>
        <taxon>Streptophyta</taxon>
        <taxon>Embryophyta</taxon>
        <taxon>Tracheophyta</taxon>
        <taxon>Spermatophyta</taxon>
        <taxon>Magnoliopsida</taxon>
        <taxon>Liliopsida</taxon>
        <taxon>Poales</taxon>
        <taxon>Poaceae</taxon>
        <taxon>BOP clade</taxon>
        <taxon>Pooideae</taxon>
        <taxon>Triticodae</taxon>
        <taxon>Triticeae</taxon>
        <taxon>Triticinae</taxon>
        <taxon>Triticum</taxon>
    </lineage>
</organism>
<keyword evidence="2" id="KW-0723">Serine/threonine-protein kinase</keyword>
<feature type="region of interest" description="Disordered" evidence="9">
    <location>
        <begin position="1"/>
        <end position="35"/>
    </location>
</feature>
<evidence type="ECO:0000256" key="3">
    <source>
        <dbReference type="ARBA" id="ARBA00022553"/>
    </source>
</evidence>
<keyword evidence="4" id="KW-0808">Transferase</keyword>
<evidence type="ECO:0000313" key="11">
    <source>
        <dbReference type="EnsemblPlants" id="TraesCS1D02G033400.1"/>
    </source>
</evidence>
<dbReference type="Pfam" id="PF07714">
    <property type="entry name" value="PK_Tyr_Ser-Thr"/>
    <property type="match status" value="1"/>
</dbReference>
<dbReference type="PANTHER" id="PTHR45631">
    <property type="entry name" value="OS07G0107800 PROTEIN-RELATED"/>
    <property type="match status" value="1"/>
</dbReference>
<dbReference type="InterPro" id="IPR008271">
    <property type="entry name" value="Ser/Thr_kinase_AS"/>
</dbReference>
<dbReference type="PROSITE" id="PS00108">
    <property type="entry name" value="PROTEIN_KINASE_ST"/>
    <property type="match status" value="1"/>
</dbReference>
<accession>A0A3B5ZPB1</accession>
<dbReference type="PANTHER" id="PTHR45631:SF199">
    <property type="entry name" value="PROTEIN KINASE DOMAIN-CONTAINING PROTEIN"/>
    <property type="match status" value="1"/>
</dbReference>
<dbReference type="SMR" id="A0A3B5ZPB1"/>
<dbReference type="CDD" id="cd14066">
    <property type="entry name" value="STKc_IRAK"/>
    <property type="match status" value="1"/>
</dbReference>
<evidence type="ECO:0000313" key="12">
    <source>
        <dbReference type="Proteomes" id="UP000019116"/>
    </source>
</evidence>
<keyword evidence="6" id="KW-0418">Kinase</keyword>
<comment type="subcellular location">
    <subcellularLocation>
        <location evidence="1">Membrane</location>
        <topology evidence="1">Single-pass membrane protein</topology>
    </subcellularLocation>
</comment>
<keyword evidence="5" id="KW-0547">Nucleotide-binding</keyword>
<sequence length="386" mass="43303">MLRRRKQQQGSMNNMTTIKPQNKEEMSTRHGGASDSLRLVQNRRFTYKELEMITNGFERVLAQGGFGRVYDGFLEDGTQVAVKLRSHSSKQGVNEFLTEAQILNRIHHKNLVTMIGYCKDGEYMALVYEYMSQGTLQEHIAGSDRSLPWRQRLRIALEYAQGLEYLHKGCNPPLIHRDVKATNILLNARLEAKIADFGLSKAFNNHDGNYVSTNTIVGTPGYVDPEYQATVQPTTKSDVYSFGVVLLELVTGKPALLSEMEPMNIIHWVRQRLARGNMEDVVDVRMHGGCNVNVVSKVAEIALNCTALASAQRPTMADVVVQLQECMELDEGRTRDFNTDDSNNDDSSWNYNAYASGQSTDVSRNAAFGTELRMPTVGLRLAPTTR</sequence>
<keyword evidence="8" id="KW-0675">Receptor</keyword>
<reference evidence="11" key="2">
    <citation type="submission" date="2018-10" db="UniProtKB">
        <authorList>
            <consortium name="EnsemblPlants"/>
        </authorList>
    </citation>
    <scope>IDENTIFICATION</scope>
</reference>
<dbReference type="InterPro" id="IPR011009">
    <property type="entry name" value="Kinase-like_dom_sf"/>
</dbReference>
<dbReference type="SUPFAM" id="SSF56112">
    <property type="entry name" value="Protein kinase-like (PK-like)"/>
    <property type="match status" value="1"/>
</dbReference>
<evidence type="ECO:0000256" key="6">
    <source>
        <dbReference type="ARBA" id="ARBA00022777"/>
    </source>
</evidence>
<evidence type="ECO:0000256" key="2">
    <source>
        <dbReference type="ARBA" id="ARBA00022527"/>
    </source>
</evidence>
<dbReference type="FunFam" id="1.10.510.10:FF:000146">
    <property type="entry name" value="LRR receptor-like serine/threonine-protein kinase IOS1"/>
    <property type="match status" value="1"/>
</dbReference>
<dbReference type="EnsemblPlants" id="TraesCS1D02G033400.1">
    <property type="protein sequence ID" value="TraesCS1D02G033400.1"/>
    <property type="gene ID" value="TraesCS1D02G033400"/>
</dbReference>
<dbReference type="AlphaFoldDB" id="A0A3B5ZPB1"/>
<feature type="compositionally biased region" description="Polar residues" evidence="9">
    <location>
        <begin position="8"/>
        <end position="20"/>
    </location>
</feature>
<evidence type="ECO:0000256" key="4">
    <source>
        <dbReference type="ARBA" id="ARBA00022679"/>
    </source>
</evidence>
<keyword evidence="3" id="KW-0597">Phosphoprotein</keyword>
<dbReference type="Gramene" id="TraesCS1D03G0062900.1">
    <property type="protein sequence ID" value="TraesCS1D03G0062900.1.CDS"/>
    <property type="gene ID" value="TraesCS1D03G0062900"/>
</dbReference>
<keyword evidence="7" id="KW-0067">ATP-binding</keyword>
<evidence type="ECO:0000256" key="9">
    <source>
        <dbReference type="SAM" id="MobiDB-lite"/>
    </source>
</evidence>
<evidence type="ECO:0000256" key="8">
    <source>
        <dbReference type="ARBA" id="ARBA00023170"/>
    </source>
</evidence>
<dbReference type="InterPro" id="IPR001245">
    <property type="entry name" value="Ser-Thr/Tyr_kinase_cat_dom"/>
</dbReference>
<dbReference type="SMART" id="SM00220">
    <property type="entry name" value="S_TKc"/>
    <property type="match status" value="1"/>
</dbReference>